<accession>A0A433RQC8</accession>
<feature type="transmembrane region" description="Helical" evidence="1">
    <location>
        <begin position="60"/>
        <end position="81"/>
    </location>
</feature>
<reference evidence="2 3" key="1">
    <citation type="submission" date="2014-11" db="EMBL/GenBank/DDBJ databases">
        <title>Genome sequence and analysis of novel Kurthia sp.</title>
        <authorList>
            <person name="Lawson J.N."/>
            <person name="Gonzalez J.E."/>
            <person name="Rinauldi L."/>
            <person name="Xuan Z."/>
            <person name="Firman A."/>
            <person name="Shaddox L."/>
            <person name="Trudeau A."/>
            <person name="Shah S."/>
            <person name="Reiman D."/>
        </authorList>
    </citation>
    <scope>NUCLEOTIDE SEQUENCE [LARGE SCALE GENOMIC DNA]</scope>
    <source>
        <strain evidence="2 3">3B1D</strain>
    </source>
</reference>
<keyword evidence="1" id="KW-0812">Transmembrane</keyword>
<dbReference type="RefSeq" id="WP_126991885.1">
    <property type="nucleotide sequence ID" value="NZ_JTFC01000042.1"/>
</dbReference>
<keyword evidence="3" id="KW-1185">Reference proteome</keyword>
<feature type="transmembrane region" description="Helical" evidence="1">
    <location>
        <begin position="125"/>
        <end position="144"/>
    </location>
</feature>
<gene>
    <name evidence="2" type="ORF">QI30_17465</name>
</gene>
<sequence length="196" mass="22486">MVKYPIKLVQLQRMYEIRAWILEGYVAFLIGIYCFIPFLQKIQHITDSSLYFPSSFTNAAQYYFQFVPQYVVTAVATIPIWRVLATLISDMAIFGFFAVILGYLVTLQFPHRYATSSSKSLTRSLMLDIAVIQLICALLCIQPFVLSVSVALWLGLMCGHTIAILYQEMLAHPHEKGLTILRGFFYIKEETNNITY</sequence>
<evidence type="ECO:0000313" key="2">
    <source>
        <dbReference type="EMBL" id="RUS52544.1"/>
    </source>
</evidence>
<organism evidence="2 3">
    <name type="scientific">Candidatus Kurthia intestinigallinarum</name>
    <dbReference type="NCBI Taxonomy" id="1562256"/>
    <lineage>
        <taxon>Bacteria</taxon>
        <taxon>Bacillati</taxon>
        <taxon>Bacillota</taxon>
        <taxon>Bacilli</taxon>
        <taxon>Bacillales</taxon>
        <taxon>Caryophanaceae</taxon>
        <taxon>Kurthia</taxon>
    </lineage>
</organism>
<evidence type="ECO:0000313" key="3">
    <source>
        <dbReference type="Proteomes" id="UP000288623"/>
    </source>
</evidence>
<dbReference type="EMBL" id="JTFC01000042">
    <property type="protein sequence ID" value="RUS52544.1"/>
    <property type="molecule type" value="Genomic_DNA"/>
</dbReference>
<keyword evidence="1" id="KW-1133">Transmembrane helix</keyword>
<evidence type="ECO:0000256" key="1">
    <source>
        <dbReference type="SAM" id="Phobius"/>
    </source>
</evidence>
<protein>
    <submittedName>
        <fullName evidence="2">Uncharacterized protein</fullName>
    </submittedName>
</protein>
<dbReference type="Proteomes" id="UP000288623">
    <property type="component" value="Unassembled WGS sequence"/>
</dbReference>
<keyword evidence="1" id="KW-0472">Membrane</keyword>
<dbReference type="AlphaFoldDB" id="A0A433RQC8"/>
<feature type="transmembrane region" description="Helical" evidence="1">
    <location>
        <begin position="87"/>
        <end position="105"/>
    </location>
</feature>
<proteinExistence type="predicted"/>
<feature type="transmembrane region" description="Helical" evidence="1">
    <location>
        <begin position="20"/>
        <end position="39"/>
    </location>
</feature>
<name>A0A433RQC8_9BACL</name>
<comment type="caution">
    <text evidence="2">The sequence shown here is derived from an EMBL/GenBank/DDBJ whole genome shotgun (WGS) entry which is preliminary data.</text>
</comment>